<reference evidence="1" key="1">
    <citation type="submission" date="2022-11" db="EMBL/GenBank/DDBJ databases">
        <title>Draft genome sequence of Sellimonas catena strain 18CBH55.</title>
        <authorList>
            <person name="Hisatomi A."/>
            <person name="Ohkuma M."/>
            <person name="Sakamoto M."/>
        </authorList>
    </citation>
    <scope>NUCLEOTIDE SEQUENCE</scope>
    <source>
        <strain evidence="1">18CBH55</strain>
    </source>
</reference>
<reference evidence="1" key="2">
    <citation type="submission" date="2022-11" db="EMBL/GenBank/DDBJ databases">
        <title>Draft genome sequence of Sellimonas catena strain 18CBH55.</title>
        <authorList>
            <person name="Atsushi H."/>
            <person name="Moriya O."/>
            <person name="Mitsuo S."/>
        </authorList>
    </citation>
    <scope>NUCLEOTIDE SEQUENCE</scope>
    <source>
        <strain evidence="1">18CBH55</strain>
    </source>
</reference>
<protein>
    <submittedName>
        <fullName evidence="1">Uncharacterized protein</fullName>
    </submittedName>
</protein>
<dbReference type="AlphaFoldDB" id="A0A9W6FF76"/>
<gene>
    <name evidence="1" type="ORF">Selli2_09970</name>
</gene>
<comment type="caution">
    <text evidence="1">The sequence shown here is derived from an EMBL/GenBank/DDBJ whole genome shotgun (WGS) entry which is preliminary data.</text>
</comment>
<organism evidence="1 2">
    <name type="scientific">Sellimonas catena</name>
    <dbReference type="NCBI Taxonomy" id="2994035"/>
    <lineage>
        <taxon>Bacteria</taxon>
        <taxon>Bacillati</taxon>
        <taxon>Bacillota</taxon>
        <taxon>Clostridia</taxon>
        <taxon>Lachnospirales</taxon>
        <taxon>Lachnospiraceae</taxon>
        <taxon>Sellimonas</taxon>
    </lineage>
</organism>
<name>A0A9W6FF76_9FIRM</name>
<evidence type="ECO:0000313" key="2">
    <source>
        <dbReference type="Proteomes" id="UP001145094"/>
    </source>
</evidence>
<accession>A0A9W6FF76</accession>
<proteinExistence type="predicted"/>
<dbReference type="Proteomes" id="UP001145094">
    <property type="component" value="Unassembled WGS sequence"/>
</dbReference>
<evidence type="ECO:0000313" key="1">
    <source>
        <dbReference type="EMBL" id="GLG89570.1"/>
    </source>
</evidence>
<sequence length="63" mass="7329">MLRTMMKIGYTKCSRKRKKKGRNLKINNEILDKKLPGGGKIVIRFYLTEGKRDAIMIKSQENS</sequence>
<dbReference type="EMBL" id="BSCH01000005">
    <property type="protein sequence ID" value="GLG89570.1"/>
    <property type="molecule type" value="Genomic_DNA"/>
</dbReference>
<reference evidence="1" key="3">
    <citation type="journal article" date="2023" name="Int. J. Syst. Evol. Microbiol.">
        <title>Sellimonas catena sp. nov., isolated from human faeces.</title>
        <authorList>
            <person name="Hisatomi A."/>
            <person name="Ohkuma M."/>
            <person name="Sakamoto M."/>
        </authorList>
    </citation>
    <scope>NUCLEOTIDE SEQUENCE</scope>
    <source>
        <strain evidence="1">18CBH55</strain>
    </source>
</reference>